<evidence type="ECO:0000313" key="3">
    <source>
        <dbReference type="Proteomes" id="UP000019364"/>
    </source>
</evidence>
<dbReference type="EMBL" id="BAVZ01000040">
    <property type="protein sequence ID" value="GAF10834.1"/>
    <property type="molecule type" value="Genomic_DNA"/>
</dbReference>
<accession>W7Z8Q9</accession>
<dbReference type="Proteomes" id="UP000019364">
    <property type="component" value="Unassembled WGS sequence"/>
</dbReference>
<organism evidence="2 3">
    <name type="scientific">Paenibacillus pini JCM 16418</name>
    <dbReference type="NCBI Taxonomy" id="1236976"/>
    <lineage>
        <taxon>Bacteria</taxon>
        <taxon>Bacillati</taxon>
        <taxon>Bacillota</taxon>
        <taxon>Bacilli</taxon>
        <taxon>Bacillales</taxon>
        <taxon>Paenibacillaceae</taxon>
        <taxon>Paenibacillus</taxon>
    </lineage>
</organism>
<evidence type="ECO:0000313" key="2">
    <source>
        <dbReference type="EMBL" id="GAF10834.1"/>
    </source>
</evidence>
<evidence type="ECO:0000256" key="1">
    <source>
        <dbReference type="SAM" id="Coils"/>
    </source>
</evidence>
<gene>
    <name evidence="2" type="ORF">JCM16418_5059</name>
</gene>
<reference evidence="2 3" key="1">
    <citation type="journal article" date="2014" name="Genome Announc.">
        <title>Draft Genome Sequence of Paenibacillus pini JCM 16418T, Isolated from the Rhizosphere of Pine Tree.</title>
        <authorList>
            <person name="Yuki M."/>
            <person name="Oshima K."/>
            <person name="Suda W."/>
            <person name="Oshida Y."/>
            <person name="Kitamura K."/>
            <person name="Iida Y."/>
            <person name="Hattori M."/>
            <person name="Ohkuma M."/>
        </authorList>
    </citation>
    <scope>NUCLEOTIDE SEQUENCE [LARGE SCALE GENOMIC DNA]</scope>
    <source>
        <strain evidence="2 3">JCM 16418</strain>
    </source>
</reference>
<keyword evidence="1" id="KW-0175">Coiled coil</keyword>
<sequence length="105" mass="12341">MNTKQANDAFNKLETLIQQLNERIPFDLIEKVYNSAESLRDKMETEIEKLENKGHLNDEQEERLDRFQSTIEAIRNIAEIIEPLKDTVEEFGQVQKYVNEANETI</sequence>
<dbReference type="AlphaFoldDB" id="W7Z8Q9"/>
<proteinExistence type="predicted"/>
<name>W7Z8Q9_9BACL</name>
<protein>
    <submittedName>
        <fullName evidence="2">Uncharacterized protein</fullName>
    </submittedName>
</protein>
<dbReference type="RefSeq" id="WP_036653642.1">
    <property type="nucleotide sequence ID" value="NZ_BAVZ01000040.1"/>
</dbReference>
<comment type="caution">
    <text evidence="2">The sequence shown here is derived from an EMBL/GenBank/DDBJ whole genome shotgun (WGS) entry which is preliminary data.</text>
</comment>
<keyword evidence="3" id="KW-1185">Reference proteome</keyword>
<feature type="coiled-coil region" evidence="1">
    <location>
        <begin position="3"/>
        <end position="77"/>
    </location>
</feature>